<accession>A0A8J5CAA1</accession>
<keyword evidence="3" id="KW-1185">Reference proteome</keyword>
<comment type="caution">
    <text evidence="2">The sequence shown here is derived from an EMBL/GenBank/DDBJ whole genome shotgun (WGS) entry which is preliminary data.</text>
</comment>
<feature type="region of interest" description="Disordered" evidence="1">
    <location>
        <begin position="1"/>
        <end position="54"/>
    </location>
</feature>
<name>A0A8J5CAA1_ZINOF</name>
<dbReference type="AlphaFoldDB" id="A0A8J5CAA1"/>
<dbReference type="PANTHER" id="PTHR34563:SF6">
    <property type="entry name" value="OS08G0416800 PROTEIN"/>
    <property type="match status" value="1"/>
</dbReference>
<dbReference type="Proteomes" id="UP000734854">
    <property type="component" value="Unassembled WGS sequence"/>
</dbReference>
<reference evidence="2 3" key="1">
    <citation type="submission" date="2020-08" db="EMBL/GenBank/DDBJ databases">
        <title>Plant Genome Project.</title>
        <authorList>
            <person name="Zhang R.-G."/>
        </authorList>
    </citation>
    <scope>NUCLEOTIDE SEQUENCE [LARGE SCALE GENOMIC DNA]</scope>
    <source>
        <tissue evidence="2">Rhizome</tissue>
    </source>
</reference>
<gene>
    <name evidence="2" type="ORF">ZIOFF_068967</name>
</gene>
<feature type="compositionally biased region" description="Basic and acidic residues" evidence="1">
    <location>
        <begin position="34"/>
        <end position="54"/>
    </location>
</feature>
<dbReference type="PANTHER" id="PTHR34563">
    <property type="entry name" value="BNACNNG33880D PROTEIN"/>
    <property type="match status" value="1"/>
</dbReference>
<evidence type="ECO:0000313" key="2">
    <source>
        <dbReference type="EMBL" id="KAG6471524.1"/>
    </source>
</evidence>
<evidence type="ECO:0000313" key="3">
    <source>
        <dbReference type="Proteomes" id="UP000734854"/>
    </source>
</evidence>
<dbReference type="EMBL" id="JACMSC010000020">
    <property type="protein sequence ID" value="KAG6471524.1"/>
    <property type="molecule type" value="Genomic_DNA"/>
</dbReference>
<proteinExistence type="predicted"/>
<evidence type="ECO:0000256" key="1">
    <source>
        <dbReference type="SAM" id="MobiDB-lite"/>
    </source>
</evidence>
<sequence>MEDESETAEDGGLPASAFESRIRGEEGEVTAMRRCPEKSEEHERSGGEEGRAEKMVMMSQQLGRLVRSLKSKMKSLRGNKRPIYDKMDKTESMRVEIRSRRAQKLIVKNLKMADSMVNSNNKAFIF</sequence>
<organism evidence="2 3">
    <name type="scientific">Zingiber officinale</name>
    <name type="common">Ginger</name>
    <name type="synonym">Amomum zingiber</name>
    <dbReference type="NCBI Taxonomy" id="94328"/>
    <lineage>
        <taxon>Eukaryota</taxon>
        <taxon>Viridiplantae</taxon>
        <taxon>Streptophyta</taxon>
        <taxon>Embryophyta</taxon>
        <taxon>Tracheophyta</taxon>
        <taxon>Spermatophyta</taxon>
        <taxon>Magnoliopsida</taxon>
        <taxon>Liliopsida</taxon>
        <taxon>Zingiberales</taxon>
        <taxon>Zingiberaceae</taxon>
        <taxon>Zingiber</taxon>
    </lineage>
</organism>
<protein>
    <submittedName>
        <fullName evidence="2">Uncharacterized protein</fullName>
    </submittedName>
</protein>